<dbReference type="Proteomes" id="UP000732377">
    <property type="component" value="Unassembled WGS sequence"/>
</dbReference>
<proteinExistence type="predicted"/>
<evidence type="ECO:0000313" key="3">
    <source>
        <dbReference type="Proteomes" id="UP000194267"/>
    </source>
</evidence>
<name>A0A1Y2T741_SYMTR</name>
<sequence>MLPDQEQSLYVEFDELFSLRERLRPLADQVRSQLAAAGLRERLEAEIYDFELELRGTDKSNLLIRLDSFRLEILGARPDLLLHNLAAIILTEAGAFRLNTVEVGFTAWLKAGQGRPLNLVAQAFTPAWGAAEAEFLDRRFAMTWDWATPTTGYTFHASSAEDEELMLNFKAREGYMTLTELQTGLWIQEQRQRFEQAARLFLNLLGWTL</sequence>
<reference evidence="1" key="3">
    <citation type="submission" date="2017-11" db="EMBL/GenBank/DDBJ databases">
        <title>Three new genomes from thermophilic consortium.</title>
        <authorList>
            <person name="Quaggio R."/>
            <person name="Amgarten D."/>
            <person name="Setubal J.C."/>
        </authorList>
    </citation>
    <scope>NUCLEOTIDE SEQUENCE</scope>
    <source>
        <strain evidence="1">ZCTH01-B2</strain>
    </source>
</reference>
<evidence type="ECO:0000313" key="2">
    <source>
        <dbReference type="EMBL" id="OTA41534.1"/>
    </source>
</evidence>
<dbReference type="AlphaFoldDB" id="A0A1Y2T741"/>
<gene>
    <name evidence="2" type="ORF">A6D92_05865</name>
    <name evidence="1" type="ORF">CWE10_07320</name>
</gene>
<dbReference type="Proteomes" id="UP000194267">
    <property type="component" value="Unassembled WGS sequence"/>
</dbReference>
<reference evidence="3" key="1">
    <citation type="submission" date="2016-04" db="EMBL/GenBank/DDBJ databases">
        <authorList>
            <person name="Antunes L.P."/>
            <person name="Martins L.F."/>
            <person name="Pereira R.V."/>
            <person name="Thomas A.M."/>
            <person name="Barbosa D."/>
            <person name="Nascimento L."/>
            <person name="Silva G.M."/>
            <person name="Condomitti G.W."/>
            <person name="Digiampietri L.A."/>
            <person name="Lombardi K.C."/>
            <person name="Ramos P.L."/>
            <person name="Quaggio R.B."/>
            <person name="Oliveira J.C."/>
            <person name="Pascon R.C."/>
            <person name="Cruz J.B."/>
            <person name="Silva A.M."/>
            <person name="Setubal J.C."/>
        </authorList>
    </citation>
    <scope>NUCLEOTIDE SEQUENCE [LARGE SCALE GENOMIC DNA]</scope>
</reference>
<accession>A0A1Y2T741</accession>
<dbReference type="RefSeq" id="WP_043714021.1">
    <property type="nucleotide sequence ID" value="NZ_JACSIR010000059.1"/>
</dbReference>
<reference evidence="2" key="2">
    <citation type="submission" date="2016-04" db="EMBL/GenBank/DDBJ databases">
        <authorList>
            <person name="Evans L.H."/>
            <person name="Alamgir A."/>
            <person name="Owens N."/>
            <person name="Weber N.D."/>
            <person name="Virtaneva K."/>
            <person name="Barbian K."/>
            <person name="Babar A."/>
            <person name="Rosenke K."/>
        </authorList>
    </citation>
    <scope>NUCLEOTIDE SEQUENCE [LARGE SCALE GENOMIC DNA]</scope>
    <source>
        <strain evidence="2">G2</strain>
    </source>
</reference>
<evidence type="ECO:0000313" key="1">
    <source>
        <dbReference type="EMBL" id="MBY6276023.1"/>
    </source>
</evidence>
<protein>
    <submittedName>
        <fullName evidence="2">Uncharacterized protein</fullName>
    </submittedName>
</protein>
<organism evidence="2 3">
    <name type="scientific">Symbiobacterium thermophilum</name>
    <dbReference type="NCBI Taxonomy" id="2734"/>
    <lineage>
        <taxon>Bacteria</taxon>
        <taxon>Bacillati</taxon>
        <taxon>Bacillota</taxon>
        <taxon>Clostridia</taxon>
        <taxon>Eubacteriales</taxon>
        <taxon>Symbiobacteriaceae</taxon>
        <taxon>Symbiobacterium</taxon>
    </lineage>
</organism>
<dbReference type="EMBL" id="PIUK01000053">
    <property type="protein sequence ID" value="MBY6276023.1"/>
    <property type="molecule type" value="Genomic_DNA"/>
</dbReference>
<comment type="caution">
    <text evidence="2">The sequence shown here is derived from an EMBL/GenBank/DDBJ whole genome shotgun (WGS) entry which is preliminary data.</text>
</comment>
<dbReference type="EMBL" id="LWLV01000392">
    <property type="protein sequence ID" value="OTA41534.1"/>
    <property type="molecule type" value="Genomic_DNA"/>
</dbReference>